<accession>A0AAW0EGW1</accession>
<name>A0AAW0EGW1_9AGAR</name>
<proteinExistence type="predicted"/>
<gene>
    <name evidence="1" type="ORF">R3P38DRAFT_13984</name>
</gene>
<dbReference type="EMBL" id="JAWWNJ010000001">
    <property type="protein sequence ID" value="KAK7063841.1"/>
    <property type="molecule type" value="Genomic_DNA"/>
</dbReference>
<dbReference type="InterPro" id="IPR032675">
    <property type="entry name" value="LRR_dom_sf"/>
</dbReference>
<dbReference type="InterPro" id="IPR036047">
    <property type="entry name" value="F-box-like_dom_sf"/>
</dbReference>
<dbReference type="SUPFAM" id="SSF52047">
    <property type="entry name" value="RNI-like"/>
    <property type="match status" value="1"/>
</dbReference>
<reference evidence="1 2" key="1">
    <citation type="journal article" date="2024" name="J Genomics">
        <title>Draft genome sequencing and assembly of Favolaschia claudopus CIRM-BRFM 2984 isolated from oak limbs.</title>
        <authorList>
            <person name="Navarro D."/>
            <person name="Drula E."/>
            <person name="Chaduli D."/>
            <person name="Cazenave R."/>
            <person name="Ahrendt S."/>
            <person name="Wang J."/>
            <person name="Lipzen A."/>
            <person name="Daum C."/>
            <person name="Barry K."/>
            <person name="Grigoriev I.V."/>
            <person name="Favel A."/>
            <person name="Rosso M.N."/>
            <person name="Martin F."/>
        </authorList>
    </citation>
    <scope>NUCLEOTIDE SEQUENCE [LARGE SCALE GENOMIC DNA]</scope>
    <source>
        <strain evidence="1 2">CIRM-BRFM 2984</strain>
    </source>
</reference>
<keyword evidence="2" id="KW-1185">Reference proteome</keyword>
<evidence type="ECO:0000313" key="1">
    <source>
        <dbReference type="EMBL" id="KAK7063841.1"/>
    </source>
</evidence>
<evidence type="ECO:0000313" key="2">
    <source>
        <dbReference type="Proteomes" id="UP001362999"/>
    </source>
</evidence>
<dbReference type="Gene3D" id="1.20.1280.50">
    <property type="match status" value="1"/>
</dbReference>
<protein>
    <recommendedName>
        <fullName evidence="3">F-box domain-containing protein</fullName>
    </recommendedName>
</protein>
<dbReference type="Proteomes" id="UP001362999">
    <property type="component" value="Unassembled WGS sequence"/>
</dbReference>
<dbReference type="Gene3D" id="3.80.10.10">
    <property type="entry name" value="Ribonuclease Inhibitor"/>
    <property type="match status" value="1"/>
</dbReference>
<dbReference type="SUPFAM" id="SSF81383">
    <property type="entry name" value="F-box domain"/>
    <property type="match status" value="1"/>
</dbReference>
<organism evidence="1 2">
    <name type="scientific">Favolaschia claudopus</name>
    <dbReference type="NCBI Taxonomy" id="2862362"/>
    <lineage>
        <taxon>Eukaryota</taxon>
        <taxon>Fungi</taxon>
        <taxon>Dikarya</taxon>
        <taxon>Basidiomycota</taxon>
        <taxon>Agaricomycotina</taxon>
        <taxon>Agaricomycetes</taxon>
        <taxon>Agaricomycetidae</taxon>
        <taxon>Agaricales</taxon>
        <taxon>Marasmiineae</taxon>
        <taxon>Mycenaceae</taxon>
        <taxon>Favolaschia</taxon>
    </lineage>
</organism>
<sequence length="416" mass="48076">MDAKSNDLSGSINDLPYELISYIFHLARLHDPYRRGVPVVLASVCSHWRRTALNTPRLWSAQEFPFSEMNTLEIPLNRLFLERSAPLPVRVRLVGVNNAFATLLLHTPQRWKSLMLFPGEADAKSFCAFLAAIPPHNLESLESVSVHYLDMTAEQYSEVSFISHLPPIPCAQLTHLSLTHVSAQDCIDLLGRSERLVSAEFYTREWSWSEIAVQRTFVLEHMDKLVIYLWIFPESQGFNSLFCRFTFPALKTLSLAYFIEENNFERYIVADIIPFLIRTPTLECLRLANHVSSDEIQQILRHTPRLTELHSRLGGGKEELDNLFQALCYEPGTSAPPLAPQLNVLRLWHISSHVDEKILSKMIRSRWWSDGELDELARPLHVARWKRIELEHTFAHSFSREFESEMDVYRSQGFIM</sequence>
<dbReference type="AlphaFoldDB" id="A0AAW0EGW1"/>
<evidence type="ECO:0008006" key="3">
    <source>
        <dbReference type="Google" id="ProtNLM"/>
    </source>
</evidence>
<comment type="caution">
    <text evidence="1">The sequence shown here is derived from an EMBL/GenBank/DDBJ whole genome shotgun (WGS) entry which is preliminary data.</text>
</comment>